<dbReference type="PANTHER" id="PTHR43143:SF1">
    <property type="entry name" value="SERINE_THREONINE-PROTEIN PHOSPHATASE CPPED1"/>
    <property type="match status" value="1"/>
</dbReference>
<comment type="caution">
    <text evidence="3">The sequence shown here is derived from an EMBL/GenBank/DDBJ whole genome shotgun (WGS) entry which is preliminary data.</text>
</comment>
<evidence type="ECO:0000313" key="3">
    <source>
        <dbReference type="EMBL" id="NNU28652.1"/>
    </source>
</evidence>
<dbReference type="Proteomes" id="UP000557204">
    <property type="component" value="Unassembled WGS sequence"/>
</dbReference>
<feature type="domain" description="Calcineurin-like phosphoesterase" evidence="2">
    <location>
        <begin position="196"/>
        <end position="431"/>
    </location>
</feature>
<evidence type="ECO:0000259" key="2">
    <source>
        <dbReference type="Pfam" id="PF00149"/>
    </source>
</evidence>
<proteinExistence type="predicted"/>
<dbReference type="PANTHER" id="PTHR43143">
    <property type="entry name" value="METALLOPHOSPHOESTERASE, CALCINEURIN SUPERFAMILY"/>
    <property type="match status" value="1"/>
</dbReference>
<dbReference type="InterPro" id="IPR004843">
    <property type="entry name" value="Calcineurin-like_PHP"/>
</dbReference>
<feature type="region of interest" description="Disordered" evidence="1">
    <location>
        <begin position="73"/>
        <end position="104"/>
    </location>
</feature>
<gene>
    <name evidence="3" type="ORF">HLI28_14015</name>
</gene>
<dbReference type="Pfam" id="PF00149">
    <property type="entry name" value="Metallophos"/>
    <property type="match status" value="1"/>
</dbReference>
<organism evidence="3 4">
    <name type="scientific">Isoptericola sediminis</name>
    <dbReference type="NCBI Taxonomy" id="2733572"/>
    <lineage>
        <taxon>Bacteria</taxon>
        <taxon>Bacillati</taxon>
        <taxon>Actinomycetota</taxon>
        <taxon>Actinomycetes</taxon>
        <taxon>Micrococcales</taxon>
        <taxon>Promicromonosporaceae</taxon>
        <taxon>Isoptericola</taxon>
    </lineage>
</organism>
<name>A0A849JZE0_9MICO</name>
<sequence>MSGGRVVTNEDLRAAISALLAVPEMSALRGDLEEAAAEVEAREEETPQAIAGHLPPRAEHAIRVHLAGYLDAPQPPEEAEAVPEDRPDDTSGLAAVSGPTAMPSREEVRAVLAALTEPAPRADVGAAEGGEPELPDTTTFLFLADPQVSRAEKPKDNDNPRVKTMDQMNRILNDIGWEPWPSGYGLDPAIEGTLIGKPKATFFGGDLCQTGGDYNFADQAGSIPAHYNGGFELEMVRRLFDADYKSDGLTKLDAGPVYFGLGNHDLQSQYHPAVGWFKDCFRWSTPTDYWRWQMWNFICQKHRGVFTNCIFKWSTSPTSKPTAIDAKEATSNEVFYWQDRSLNYVVDLGPVDVYQLHRFGGDAEYGHAPGTTWLTDQLKKRGATRPVIVVQHYDFSTFSIPAWWTDKQCDDLLELLEPYNVVAFLMGHHHSALSTIPLQRAYPSSTKVADEFRPGSAGVHGNFALVRVSPSSLDVLQGSGAGKTVQWINGYHKTW</sequence>
<dbReference type="InterPro" id="IPR029052">
    <property type="entry name" value="Metallo-depent_PP-like"/>
</dbReference>
<dbReference type="EMBL" id="JABFAJ010000024">
    <property type="protein sequence ID" value="NNU28652.1"/>
    <property type="molecule type" value="Genomic_DNA"/>
</dbReference>
<dbReference type="SUPFAM" id="SSF56300">
    <property type="entry name" value="Metallo-dependent phosphatases"/>
    <property type="match status" value="1"/>
</dbReference>
<dbReference type="GO" id="GO:0016787">
    <property type="term" value="F:hydrolase activity"/>
    <property type="evidence" value="ECO:0007669"/>
    <property type="project" value="InterPro"/>
</dbReference>
<dbReference type="AlphaFoldDB" id="A0A849JZE0"/>
<protein>
    <recommendedName>
        <fullName evidence="2">Calcineurin-like phosphoesterase domain-containing protein</fullName>
    </recommendedName>
</protein>
<evidence type="ECO:0000313" key="4">
    <source>
        <dbReference type="Proteomes" id="UP000557204"/>
    </source>
</evidence>
<evidence type="ECO:0000256" key="1">
    <source>
        <dbReference type="SAM" id="MobiDB-lite"/>
    </source>
</evidence>
<dbReference type="RefSeq" id="WP_171248169.1">
    <property type="nucleotide sequence ID" value="NZ_JABFAJ010000024.1"/>
</dbReference>
<feature type="region of interest" description="Disordered" evidence="1">
    <location>
        <begin position="36"/>
        <end position="56"/>
    </location>
</feature>
<keyword evidence="4" id="KW-1185">Reference proteome</keyword>
<dbReference type="InterPro" id="IPR051918">
    <property type="entry name" value="STPP_CPPED1"/>
</dbReference>
<dbReference type="Gene3D" id="3.60.21.10">
    <property type="match status" value="1"/>
</dbReference>
<reference evidence="3 4" key="1">
    <citation type="submission" date="2020-05" db="EMBL/GenBank/DDBJ databases">
        <title>Genome sequence of Isoptericola sp. JC619 isolated from Chilika lagoon, India.</title>
        <authorList>
            <person name="Kumar D."/>
            <person name="Appam K."/>
            <person name="Gandham S."/>
            <person name="Uppada J."/>
            <person name="Sasikala C."/>
            <person name="Venkata Ramana C."/>
        </authorList>
    </citation>
    <scope>NUCLEOTIDE SEQUENCE [LARGE SCALE GENOMIC DNA]</scope>
    <source>
        <strain evidence="3 4">JC619</strain>
    </source>
</reference>
<accession>A0A849JZE0</accession>